<keyword evidence="3 4" id="KW-0326">Glycosidase</keyword>
<sequence>MHLSSSLLALLLPAATQASLQIVPGASWTASDGEHLNAHGAGIIRVNDTFYLIGEDKAQGSAFQNINCYSSRDLVQWKFEGRLLSRQGSGDLGPNRIVERPKVIYNDRTRQYVMWMHIDSSDYKDARVGVAVGDQVCGSYRRSHWHGLAGVSGKGMLTGVGYLRSFRPLGFQSRDMGLFKDDDGTAYLLTEDRQNGLRINKLTADYLDVAEATYKWSEKIESPAMIKLNGRYYIFGSHLTGWDPNDNVYSTSTSLSSGWSSWQTFADKGSNTYHSQTTYILQYPGSPSNLMYLGDRWRPGNLHQSSYIWLPLTIEGTKVTLKNRGSWIPNLNPPTGGASTTWAAAPAATTYNALSSSNARLSGAAKQVTCNNCANKKAAGYIGGPNNGVLTFYNINFSGSGSSNSQEELTTIWFRYHNGDSQARYASLVVNGREIPGRVAFIGTRGEVQSSVVHVPLRRGGGNEIVVRGWNGGWGPDVEALIVPQQ</sequence>
<keyword evidence="7" id="KW-1185">Reference proteome</keyword>
<name>G0S2H7_CHATD</name>
<evidence type="ECO:0000256" key="2">
    <source>
        <dbReference type="ARBA" id="ARBA00022801"/>
    </source>
</evidence>
<gene>
    <name evidence="6" type="ORF">CTHT_0017270</name>
</gene>
<evidence type="ECO:0000313" key="6">
    <source>
        <dbReference type="EMBL" id="EGS22210.1"/>
    </source>
</evidence>
<dbReference type="OMA" id="YASQTTF"/>
<dbReference type="OrthoDB" id="9970295at2759"/>
<dbReference type="GO" id="GO:0004553">
    <property type="term" value="F:hydrolase activity, hydrolyzing O-glycosyl compounds"/>
    <property type="evidence" value="ECO:0007669"/>
    <property type="project" value="InterPro"/>
</dbReference>
<dbReference type="CDD" id="cd04081">
    <property type="entry name" value="CBM35_galactosidase-like"/>
    <property type="match status" value="1"/>
</dbReference>
<dbReference type="Gene3D" id="2.60.120.260">
    <property type="entry name" value="Galactose-binding domain-like"/>
    <property type="match status" value="1"/>
</dbReference>
<organism evidence="7">
    <name type="scientific">Chaetomium thermophilum (strain DSM 1495 / CBS 144.50 / IMI 039719)</name>
    <name type="common">Thermochaetoides thermophila</name>
    <dbReference type="NCBI Taxonomy" id="759272"/>
    <lineage>
        <taxon>Eukaryota</taxon>
        <taxon>Fungi</taxon>
        <taxon>Dikarya</taxon>
        <taxon>Ascomycota</taxon>
        <taxon>Pezizomycotina</taxon>
        <taxon>Sordariomycetes</taxon>
        <taxon>Sordariomycetidae</taxon>
        <taxon>Sordariales</taxon>
        <taxon>Chaetomiaceae</taxon>
        <taxon>Thermochaetoides</taxon>
    </lineage>
</organism>
<keyword evidence="2 4" id="KW-0378">Hydrolase</keyword>
<dbReference type="GeneID" id="18255765"/>
<feature type="signal peptide" evidence="5">
    <location>
        <begin position="1"/>
        <end position="18"/>
    </location>
</feature>
<dbReference type="EMBL" id="GL988040">
    <property type="protein sequence ID" value="EGS22210.1"/>
    <property type="molecule type" value="Genomic_DNA"/>
</dbReference>
<evidence type="ECO:0000256" key="5">
    <source>
        <dbReference type="SAM" id="SignalP"/>
    </source>
</evidence>
<dbReference type="InterPro" id="IPR006710">
    <property type="entry name" value="Glyco_hydro_43"/>
</dbReference>
<dbReference type="SUPFAM" id="SSF75005">
    <property type="entry name" value="Arabinanase/levansucrase/invertase"/>
    <property type="match status" value="1"/>
</dbReference>
<protein>
    <submittedName>
        <fullName evidence="6">Hydrolase-like protein</fullName>
    </submittedName>
</protein>
<keyword evidence="5" id="KW-0732">Signal</keyword>
<evidence type="ECO:0000256" key="3">
    <source>
        <dbReference type="ARBA" id="ARBA00023295"/>
    </source>
</evidence>
<dbReference type="Pfam" id="PF04616">
    <property type="entry name" value="Glyco_hydro_43"/>
    <property type="match status" value="1"/>
</dbReference>
<dbReference type="AlphaFoldDB" id="G0S2H7"/>
<accession>G0S2H7</accession>
<proteinExistence type="inferred from homology"/>
<reference evidence="6 7" key="1">
    <citation type="journal article" date="2011" name="Cell">
        <title>Insight into structure and assembly of the nuclear pore complex by utilizing the genome of a eukaryotic thermophile.</title>
        <authorList>
            <person name="Amlacher S."/>
            <person name="Sarges P."/>
            <person name="Flemming D."/>
            <person name="van Noort V."/>
            <person name="Kunze R."/>
            <person name="Devos D.P."/>
            <person name="Arumugam M."/>
            <person name="Bork P."/>
            <person name="Hurt E."/>
        </authorList>
    </citation>
    <scope>NUCLEOTIDE SEQUENCE [LARGE SCALE GENOMIC DNA]</scope>
    <source>
        <strain evidence="7">DSM 1495 / CBS 144.50 / IMI 039719</strain>
    </source>
</reference>
<dbReference type="InterPro" id="IPR023296">
    <property type="entry name" value="Glyco_hydro_beta-prop_sf"/>
</dbReference>
<dbReference type="STRING" id="759272.G0S2H7"/>
<evidence type="ECO:0000256" key="4">
    <source>
        <dbReference type="RuleBase" id="RU361187"/>
    </source>
</evidence>
<dbReference type="CDD" id="cd18821">
    <property type="entry name" value="GH43_Pc3Gal43A-like"/>
    <property type="match status" value="1"/>
</dbReference>
<dbReference type="PANTHER" id="PTHR22925:SF3">
    <property type="entry name" value="GLYCOSYL HYDROLASE FAMILY PROTEIN 43"/>
    <property type="match status" value="1"/>
</dbReference>
<comment type="similarity">
    <text evidence="1 4">Belongs to the glycosyl hydrolase 43 family.</text>
</comment>
<dbReference type="RefSeq" id="XP_006692229.1">
    <property type="nucleotide sequence ID" value="XM_006692166.1"/>
</dbReference>
<evidence type="ECO:0000313" key="7">
    <source>
        <dbReference type="Proteomes" id="UP000008066"/>
    </source>
</evidence>
<dbReference type="PANTHER" id="PTHR22925">
    <property type="entry name" value="GLYCOSYL HYDROLASE 43 FAMILY MEMBER"/>
    <property type="match status" value="1"/>
</dbReference>
<feature type="chain" id="PRO_5003408842" evidence="5">
    <location>
        <begin position="19"/>
        <end position="486"/>
    </location>
</feature>
<dbReference type="Proteomes" id="UP000008066">
    <property type="component" value="Unassembled WGS sequence"/>
</dbReference>
<dbReference type="Gene3D" id="2.115.10.20">
    <property type="entry name" value="Glycosyl hydrolase domain, family 43"/>
    <property type="match status" value="1"/>
</dbReference>
<dbReference type="HOGENOM" id="CLU_016116_1_1_1"/>
<dbReference type="eggNOG" id="ENOG502QW2A">
    <property type="taxonomic scope" value="Eukaryota"/>
</dbReference>
<dbReference type="GO" id="GO:0005975">
    <property type="term" value="P:carbohydrate metabolic process"/>
    <property type="evidence" value="ECO:0007669"/>
    <property type="project" value="InterPro"/>
</dbReference>
<dbReference type="KEGG" id="cthr:CTHT_0017270"/>
<evidence type="ECO:0000256" key="1">
    <source>
        <dbReference type="ARBA" id="ARBA00009865"/>
    </source>
</evidence>